<feature type="domain" description="CBS" evidence="3">
    <location>
        <begin position="113"/>
        <end position="173"/>
    </location>
</feature>
<dbReference type="Proteomes" id="UP000053372">
    <property type="component" value="Unassembled WGS sequence"/>
</dbReference>
<organism evidence="4 5">
    <name type="scientific">Mastigocoleus testarum BC008</name>
    <dbReference type="NCBI Taxonomy" id="371196"/>
    <lineage>
        <taxon>Bacteria</taxon>
        <taxon>Bacillati</taxon>
        <taxon>Cyanobacteriota</taxon>
        <taxon>Cyanophyceae</taxon>
        <taxon>Nostocales</taxon>
        <taxon>Hapalosiphonaceae</taxon>
        <taxon>Mastigocoleus</taxon>
    </lineage>
</organism>
<accession>A0A0V7ZZ73</accession>
<comment type="caution">
    <text evidence="4">The sequence shown here is derived from an EMBL/GenBank/DDBJ whole genome shotgun (WGS) entry which is preliminary data.</text>
</comment>
<dbReference type="GO" id="GO:0016301">
    <property type="term" value="F:kinase activity"/>
    <property type="evidence" value="ECO:0007669"/>
    <property type="project" value="UniProtKB-KW"/>
</dbReference>
<dbReference type="PANTHER" id="PTHR43080:SF2">
    <property type="entry name" value="CBS DOMAIN-CONTAINING PROTEIN"/>
    <property type="match status" value="1"/>
</dbReference>
<evidence type="ECO:0000259" key="3">
    <source>
        <dbReference type="PROSITE" id="PS51371"/>
    </source>
</evidence>
<feature type="domain" description="CBS" evidence="3">
    <location>
        <begin position="254"/>
        <end position="311"/>
    </location>
</feature>
<dbReference type="InterPro" id="IPR051257">
    <property type="entry name" value="Diverse_CBS-Domain"/>
</dbReference>
<dbReference type="RefSeq" id="WP_027846218.1">
    <property type="nucleotide sequence ID" value="NZ_LMTZ01000012.1"/>
</dbReference>
<reference evidence="4 5" key="1">
    <citation type="journal article" date="2015" name="Genome Announc.">
        <title>Draft Genome of the Euendolithic (true boring) Cyanobacterium Mastigocoleus testarum strain BC008.</title>
        <authorList>
            <person name="Guida B.S."/>
            <person name="Garcia-Pichel F."/>
        </authorList>
    </citation>
    <scope>NUCLEOTIDE SEQUENCE [LARGE SCALE GENOMIC DNA]</scope>
    <source>
        <strain evidence="4 5">BC008</strain>
    </source>
</reference>
<dbReference type="CDD" id="cd17774">
    <property type="entry name" value="CBS_two-component_sensor_histidine_kinase_repeat2"/>
    <property type="match status" value="1"/>
</dbReference>
<dbReference type="Gene3D" id="3.10.580.10">
    <property type="entry name" value="CBS-domain"/>
    <property type="match status" value="2"/>
</dbReference>
<name>A0A0V7ZZ73_9CYAN</name>
<proteinExistence type="predicted"/>
<keyword evidence="1 2" id="KW-0129">CBS domain</keyword>
<evidence type="ECO:0000313" key="4">
    <source>
        <dbReference type="EMBL" id="KST69885.1"/>
    </source>
</evidence>
<dbReference type="OrthoDB" id="415806at2"/>
<evidence type="ECO:0000256" key="2">
    <source>
        <dbReference type="PROSITE-ProRule" id="PRU00703"/>
    </source>
</evidence>
<gene>
    <name evidence="4" type="ORF">BC008_05475</name>
</gene>
<dbReference type="EMBL" id="LMTZ01000012">
    <property type="protein sequence ID" value="KST69885.1"/>
    <property type="molecule type" value="Genomic_DNA"/>
</dbReference>
<dbReference type="SUPFAM" id="SSF54631">
    <property type="entry name" value="CBS-domain pair"/>
    <property type="match status" value="2"/>
</dbReference>
<keyword evidence="5" id="KW-1185">Reference proteome</keyword>
<dbReference type="Pfam" id="PF00571">
    <property type="entry name" value="CBS"/>
    <property type="match status" value="3"/>
</dbReference>
<evidence type="ECO:0000256" key="1">
    <source>
        <dbReference type="ARBA" id="ARBA00023122"/>
    </source>
</evidence>
<dbReference type="InterPro" id="IPR000644">
    <property type="entry name" value="CBS_dom"/>
</dbReference>
<protein>
    <submittedName>
        <fullName evidence="4">Histidine kinase</fullName>
    </submittedName>
</protein>
<dbReference type="CDD" id="cd04620">
    <property type="entry name" value="CBS_two-component_sensor_histidine_kinase_repeat1"/>
    <property type="match status" value="1"/>
</dbReference>
<feature type="domain" description="CBS" evidence="3">
    <location>
        <begin position="180"/>
        <end position="245"/>
    </location>
</feature>
<keyword evidence="4" id="KW-0418">Kinase</keyword>
<dbReference type="AlphaFoldDB" id="A0A0V7ZZ73"/>
<dbReference type="PROSITE" id="PS51371">
    <property type="entry name" value="CBS"/>
    <property type="match status" value="3"/>
</dbReference>
<keyword evidence="4" id="KW-0808">Transferase</keyword>
<sequence>MTFEAPQLSQQVVEKVIERNFLVVTPETLLLDAIALMNQKRFCDCGGVNDSETLHGNDPNFLNLDASTSTTSNSSCVLVMQNDELLGIFTERDIVRLSAAATDFEEVKIASVMTTPVVTLAQEDFSDIFAILFLFRRYRIRHLPILDDKGAVIGIVTPESIRKILRPDYFLKLRRVADIMTTNVIHASMTTSVLSIAQLMAEHRVSCVVITEEDDEYDLSHVGTIPIGIITERDIVQFQILQLNLGAIQAETVMSTPLFLLAPEDSLWTAHQEMERRHVRRLVVSWDWGKGLGIVTQTSLLRIFDPIEMYSTIQILQRTVEQLEAEKKQLLQRQNVGTSG</sequence>
<dbReference type="InterPro" id="IPR046342">
    <property type="entry name" value="CBS_dom_sf"/>
</dbReference>
<evidence type="ECO:0000313" key="5">
    <source>
        <dbReference type="Proteomes" id="UP000053372"/>
    </source>
</evidence>
<dbReference type="PANTHER" id="PTHR43080">
    <property type="entry name" value="CBS DOMAIN-CONTAINING PROTEIN CBSX3, MITOCHONDRIAL"/>
    <property type="match status" value="1"/>
</dbReference>
<dbReference type="SMART" id="SM00116">
    <property type="entry name" value="CBS"/>
    <property type="match status" value="4"/>
</dbReference>